<keyword evidence="2 5" id="KW-0028">Amino-acid biosynthesis</keyword>
<comment type="caution">
    <text evidence="6">The sequence shown here is derived from an EMBL/GenBank/DDBJ whole genome shotgun (WGS) entry which is preliminary data.</text>
</comment>
<dbReference type="PANTHER" id="PTHR21235:SF2">
    <property type="entry name" value="IMIDAZOLE GLYCEROL PHOSPHATE SYNTHASE HISHF"/>
    <property type="match status" value="1"/>
</dbReference>
<dbReference type="HOGENOM" id="CLU_048577_4_0_10"/>
<dbReference type="AlphaFoldDB" id="C2G0W0"/>
<dbReference type="GO" id="GO:0000105">
    <property type="term" value="P:L-histidine biosynthetic process"/>
    <property type="evidence" value="ECO:0007669"/>
    <property type="project" value="UniProtKB-KW"/>
</dbReference>
<gene>
    <name evidence="6" type="ORF">HMPREF0765_3216</name>
</gene>
<dbReference type="SUPFAM" id="SSF51366">
    <property type="entry name" value="Ribulose-phoshate binding barrel"/>
    <property type="match status" value="1"/>
</dbReference>
<proteinExistence type="inferred from homology"/>
<dbReference type="Gene3D" id="3.20.20.70">
    <property type="entry name" value="Aldolase class I"/>
    <property type="match status" value="1"/>
</dbReference>
<sequence>MLRKRVIFTLLYCDGFFMQSRNFRLQKVGDINWLEKFYKFNKIAFSLDELVILNVSRKSKNQEEFGRTVSRLVEGTYMPVAVGGGIRSLEDAEMLFKSGADKIVLNTSLSSDPDLVKLIVQKYGSQSVVASIDYLKKGESSEIFIENGSLNINEGFENYLSHLKDLNVGEVYLNSMERDGTGFGYDFSLVKLVKSILNVPLIIAGGAGNEGHLKEALLHSEISAAATANLFNFIGDGLPKARFFLINSGENLANWDVIKGNNK</sequence>
<evidence type="ECO:0000313" key="7">
    <source>
        <dbReference type="Proteomes" id="UP000006241"/>
    </source>
</evidence>
<comment type="pathway">
    <text evidence="4">Amino-acid biosynthesis.</text>
</comment>
<evidence type="ECO:0000256" key="3">
    <source>
        <dbReference type="ARBA" id="ARBA00023102"/>
    </source>
</evidence>
<protein>
    <submittedName>
        <fullName evidence="6">Putative imidazoleglycerol phosphate synthase, cyclase subunit</fullName>
    </submittedName>
</protein>
<dbReference type="GO" id="GO:0000107">
    <property type="term" value="F:imidazoleglycerol-phosphate synthase activity"/>
    <property type="evidence" value="ECO:0007669"/>
    <property type="project" value="TreeGrafter"/>
</dbReference>
<evidence type="ECO:0000256" key="2">
    <source>
        <dbReference type="ARBA" id="ARBA00022605"/>
    </source>
</evidence>
<dbReference type="EMBL" id="ACHB01000071">
    <property type="protein sequence ID" value="EEI91190.1"/>
    <property type="molecule type" value="Genomic_DNA"/>
</dbReference>
<dbReference type="PANTHER" id="PTHR21235">
    <property type="entry name" value="IMIDAZOLE GLYCEROL PHOSPHATE SYNTHASE SUBUNIT HISF/H IGP SYNTHASE SUBUNIT HISF/H"/>
    <property type="match status" value="1"/>
</dbReference>
<reference evidence="6 7" key="1">
    <citation type="submission" date="2009-01" db="EMBL/GenBank/DDBJ databases">
        <authorList>
            <person name="Qin X."/>
            <person name="Bachman B."/>
            <person name="Battles P."/>
            <person name="Bell A."/>
            <person name="Bess C."/>
            <person name="Bickham C."/>
            <person name="Chaboub L."/>
            <person name="Chen D."/>
            <person name="Coyle M."/>
            <person name="Deiros D.R."/>
            <person name="Dinh H."/>
            <person name="Forbes L."/>
            <person name="Fowler G."/>
            <person name="Francisco L."/>
            <person name="Fu Q."/>
            <person name="Gubbala S."/>
            <person name="Hale W."/>
            <person name="Han Y."/>
            <person name="Hemphill L."/>
            <person name="Highlander S.K."/>
            <person name="Hirani K."/>
            <person name="Hogues M."/>
            <person name="Jackson L."/>
            <person name="Jakkamsetti A."/>
            <person name="Javaid M."/>
            <person name="Jiang H."/>
            <person name="Korchina V."/>
            <person name="Kovar C."/>
            <person name="Lara F."/>
            <person name="Lee S."/>
            <person name="Mata R."/>
            <person name="Mathew T."/>
            <person name="Moen C."/>
            <person name="Morales K."/>
            <person name="Munidasa M."/>
            <person name="Nazareth L."/>
            <person name="Ngo R."/>
            <person name="Nguyen L."/>
            <person name="Okwuonu G."/>
            <person name="Ongeri F."/>
            <person name="Patil S."/>
            <person name="Petrosino J."/>
            <person name="Pham C."/>
            <person name="Pham P."/>
            <person name="Pu L.-L."/>
            <person name="Puazo M."/>
            <person name="Raj R."/>
            <person name="Reid J."/>
            <person name="Rouhana J."/>
            <person name="Saada N."/>
            <person name="Shang Y."/>
            <person name="Simmons D."/>
            <person name="Thornton R."/>
            <person name="Warren J."/>
            <person name="Weissenberger G."/>
            <person name="Zhang J."/>
            <person name="Zhang L."/>
            <person name="Zhou C."/>
            <person name="Zhu D."/>
            <person name="Muzny D."/>
            <person name="Worley K."/>
            <person name="Gibbs R."/>
        </authorList>
    </citation>
    <scope>NUCLEOTIDE SEQUENCE [LARGE SCALE GENOMIC DNA]</scope>
    <source>
        <strain evidence="6 7">ATCC 33300</strain>
    </source>
</reference>
<organism evidence="6 7">
    <name type="scientific">Sphingobacterium spiritivorum ATCC 33300</name>
    <dbReference type="NCBI Taxonomy" id="525372"/>
    <lineage>
        <taxon>Bacteria</taxon>
        <taxon>Pseudomonadati</taxon>
        <taxon>Bacteroidota</taxon>
        <taxon>Sphingobacteriia</taxon>
        <taxon>Sphingobacteriales</taxon>
        <taxon>Sphingobacteriaceae</taxon>
        <taxon>Sphingobacterium</taxon>
    </lineage>
</organism>
<accession>C2G0W0</accession>
<dbReference type="RefSeq" id="WP_003009024.1">
    <property type="nucleotide sequence ID" value="NZ_GG668632.1"/>
</dbReference>
<dbReference type="InterPro" id="IPR013785">
    <property type="entry name" value="Aldolase_TIM"/>
</dbReference>
<comment type="similarity">
    <text evidence="1 5">Belongs to the HisA/HisF family.</text>
</comment>
<dbReference type="InterPro" id="IPR050064">
    <property type="entry name" value="IGPS_HisA/HisF"/>
</dbReference>
<dbReference type="Pfam" id="PF00977">
    <property type="entry name" value="His_biosynth"/>
    <property type="match status" value="1"/>
</dbReference>
<evidence type="ECO:0000313" key="6">
    <source>
        <dbReference type="EMBL" id="EEI91190.1"/>
    </source>
</evidence>
<dbReference type="InterPro" id="IPR011060">
    <property type="entry name" value="RibuloseP-bd_barrel"/>
</dbReference>
<evidence type="ECO:0000256" key="4">
    <source>
        <dbReference type="ARBA" id="ARBA00029440"/>
    </source>
</evidence>
<evidence type="ECO:0000256" key="1">
    <source>
        <dbReference type="ARBA" id="ARBA00009667"/>
    </source>
</evidence>
<keyword evidence="3 5" id="KW-0368">Histidine biosynthesis</keyword>
<dbReference type="InterPro" id="IPR006062">
    <property type="entry name" value="His_biosynth"/>
</dbReference>
<evidence type="ECO:0000256" key="5">
    <source>
        <dbReference type="RuleBase" id="RU003657"/>
    </source>
</evidence>
<dbReference type="Proteomes" id="UP000006241">
    <property type="component" value="Unassembled WGS sequence"/>
</dbReference>
<name>C2G0W0_SPHSI</name>